<evidence type="ECO:0000313" key="1">
    <source>
        <dbReference type="EMBL" id="RWS07927.1"/>
    </source>
</evidence>
<evidence type="ECO:0000313" key="2">
    <source>
        <dbReference type="Proteomes" id="UP000285301"/>
    </source>
</evidence>
<dbReference type="AlphaFoldDB" id="A0A3S3NRN5"/>
<organism evidence="1 2">
    <name type="scientific">Dinothrombium tinctorium</name>
    <dbReference type="NCBI Taxonomy" id="1965070"/>
    <lineage>
        <taxon>Eukaryota</taxon>
        <taxon>Metazoa</taxon>
        <taxon>Ecdysozoa</taxon>
        <taxon>Arthropoda</taxon>
        <taxon>Chelicerata</taxon>
        <taxon>Arachnida</taxon>
        <taxon>Acari</taxon>
        <taxon>Acariformes</taxon>
        <taxon>Trombidiformes</taxon>
        <taxon>Prostigmata</taxon>
        <taxon>Anystina</taxon>
        <taxon>Parasitengona</taxon>
        <taxon>Trombidioidea</taxon>
        <taxon>Trombidiidae</taxon>
        <taxon>Dinothrombium</taxon>
    </lineage>
</organism>
<sequence length="27" mass="3185">MRIQDHIKSNRGPKRTLSYALIIEDQT</sequence>
<dbReference type="EMBL" id="NCKU01003226">
    <property type="protein sequence ID" value="RWS07927.1"/>
    <property type="molecule type" value="Genomic_DNA"/>
</dbReference>
<keyword evidence="2" id="KW-1185">Reference proteome</keyword>
<reference evidence="1 2" key="1">
    <citation type="journal article" date="2018" name="Gigascience">
        <title>Genomes of trombidid mites reveal novel predicted allergens and laterally-transferred genes associated with secondary metabolism.</title>
        <authorList>
            <person name="Dong X."/>
            <person name="Chaisiri K."/>
            <person name="Xia D."/>
            <person name="Armstrong S.D."/>
            <person name="Fang Y."/>
            <person name="Donnelly M.J."/>
            <person name="Kadowaki T."/>
            <person name="McGarry J.W."/>
            <person name="Darby A.C."/>
            <person name="Makepeace B.L."/>
        </authorList>
    </citation>
    <scope>NUCLEOTIDE SEQUENCE [LARGE SCALE GENOMIC DNA]</scope>
    <source>
        <strain evidence="1">UoL-WK</strain>
    </source>
</reference>
<proteinExistence type="predicted"/>
<comment type="caution">
    <text evidence="1">The sequence shown here is derived from an EMBL/GenBank/DDBJ whole genome shotgun (WGS) entry which is preliminary data.</text>
</comment>
<accession>A0A3S3NRN5</accession>
<name>A0A3S3NRN5_9ACAR</name>
<dbReference type="Proteomes" id="UP000285301">
    <property type="component" value="Unassembled WGS sequence"/>
</dbReference>
<protein>
    <submittedName>
        <fullName evidence="1">Uncharacterized protein</fullName>
    </submittedName>
</protein>
<gene>
    <name evidence="1" type="ORF">B4U79_04903</name>
</gene>